<protein>
    <submittedName>
        <fullName evidence="2">DUF3611 family protein</fullName>
    </submittedName>
</protein>
<reference evidence="2" key="1">
    <citation type="submission" date="2022-12" db="EMBL/GenBank/DDBJ databases">
        <title>Polyphasic identification of a Novel Hot-Spring Cyanobacterium Ocullathermofonsia sinensis gen nov. sp. nov. and Genomic Insights on its Adaptations to the Thermal Habitat.</title>
        <authorList>
            <person name="Daroch M."/>
            <person name="Tang J."/>
            <person name="Jiang Y."/>
        </authorList>
    </citation>
    <scope>NUCLEOTIDE SEQUENCE</scope>
    <source>
        <strain evidence="2">PKUAC-SCTA174</strain>
    </source>
</reference>
<keyword evidence="3" id="KW-1185">Reference proteome</keyword>
<evidence type="ECO:0000256" key="1">
    <source>
        <dbReference type="SAM" id="Phobius"/>
    </source>
</evidence>
<name>A0A9E9CBV6_9CYAN</name>
<organism evidence="2 3">
    <name type="scientific">Thermocoleostomius sinensis A174</name>
    <dbReference type="NCBI Taxonomy" id="2016057"/>
    <lineage>
        <taxon>Bacteria</taxon>
        <taxon>Bacillati</taxon>
        <taxon>Cyanobacteriota</taxon>
        <taxon>Cyanophyceae</taxon>
        <taxon>Oculatellales</taxon>
        <taxon>Oculatellaceae</taxon>
        <taxon>Thermocoleostomius</taxon>
    </lineage>
</organism>
<keyword evidence="1" id="KW-0472">Membrane</keyword>
<dbReference type="RefSeq" id="WP_268611219.1">
    <property type="nucleotide sequence ID" value="NZ_CP113797.1"/>
</dbReference>
<feature type="transmembrane region" description="Helical" evidence="1">
    <location>
        <begin position="105"/>
        <end position="125"/>
    </location>
</feature>
<dbReference type="KEGG" id="tsin:OXH18_04500"/>
<keyword evidence="1" id="KW-0812">Transmembrane</keyword>
<proteinExistence type="predicted"/>
<dbReference type="EMBL" id="CP113797">
    <property type="protein sequence ID" value="WAL61265.1"/>
    <property type="molecule type" value="Genomic_DNA"/>
</dbReference>
<dbReference type="PANTHER" id="PTHR34548:SF2">
    <property type="entry name" value="PROTEIN TIC 21, CHLOROPLASTIC"/>
    <property type="match status" value="1"/>
</dbReference>
<dbReference type="AlphaFoldDB" id="A0A9E9CBV6"/>
<gene>
    <name evidence="2" type="ORF">OXH18_04500</name>
</gene>
<keyword evidence="1" id="KW-1133">Transmembrane helix</keyword>
<evidence type="ECO:0000313" key="3">
    <source>
        <dbReference type="Proteomes" id="UP001163152"/>
    </source>
</evidence>
<accession>A0A9E9CBV6</accession>
<feature type="transmembrane region" description="Helical" evidence="1">
    <location>
        <begin position="21"/>
        <end position="42"/>
    </location>
</feature>
<dbReference type="PANTHER" id="PTHR34548">
    <property type="entry name" value="PROTEIN TIC 21, CHLOROPLASTIC"/>
    <property type="match status" value="1"/>
</dbReference>
<dbReference type="Pfam" id="PF12263">
    <property type="entry name" value="DUF3611"/>
    <property type="match status" value="1"/>
</dbReference>
<sequence>MFKLLDSETANPSPHQIARSLRWLGWSGFWLQALLGFIPILVVVTRTLFGPGQQPRGPSFGIGLSIACLICLVFSIYWCFRYTLLGHKMENRDLRPAKAQVKRDLKLGLLINLGIMAIAILIALVRVGSLTFRMLTLPQGSTVITPNQIGTTVAQGALITPSNMIAIQAMINAIAAGLVGVVVALLLLRQVGQHRSAQD</sequence>
<evidence type="ECO:0000313" key="2">
    <source>
        <dbReference type="EMBL" id="WAL61265.1"/>
    </source>
</evidence>
<dbReference type="Proteomes" id="UP001163152">
    <property type="component" value="Chromosome"/>
</dbReference>
<dbReference type="InterPro" id="IPR022051">
    <property type="entry name" value="DUF3611"/>
</dbReference>
<feature type="transmembrane region" description="Helical" evidence="1">
    <location>
        <begin position="62"/>
        <end position="84"/>
    </location>
</feature>
<feature type="transmembrane region" description="Helical" evidence="1">
    <location>
        <begin position="165"/>
        <end position="188"/>
    </location>
</feature>